<sequence length="89" mass="9938">MSRFHGDGVRYRAKLIGLDPVPDSQGEKMCWDSMMKLKGLEAVARRQGKHKQKIWLKISSSGLKIVEERTGVICLLSLHLCIPGRSSSS</sequence>
<dbReference type="Pfam" id="PF21792">
    <property type="entry name" value="DAB2_SBM"/>
    <property type="match status" value="1"/>
</dbReference>
<dbReference type="Ensembl" id="ENSOMET00000013523.1">
    <property type="protein sequence ID" value="ENSOMEP00000001822.1"/>
    <property type="gene ID" value="ENSOMEG00000002753.1"/>
</dbReference>
<dbReference type="SUPFAM" id="SSF50729">
    <property type="entry name" value="PH domain-like"/>
    <property type="match status" value="1"/>
</dbReference>
<dbReference type="GO" id="GO:0005905">
    <property type="term" value="C:clathrin-coated pit"/>
    <property type="evidence" value="ECO:0007669"/>
    <property type="project" value="TreeGrafter"/>
</dbReference>
<dbReference type="PANTHER" id="PTHR47695">
    <property type="entry name" value="PID DOMAIN-CONTAINING PROTEIN"/>
    <property type="match status" value="1"/>
</dbReference>
<dbReference type="GO" id="GO:0090090">
    <property type="term" value="P:negative regulation of canonical Wnt signaling pathway"/>
    <property type="evidence" value="ECO:0007669"/>
    <property type="project" value="TreeGrafter"/>
</dbReference>
<organism evidence="2 3">
    <name type="scientific">Oryzias melastigma</name>
    <name type="common">Marine medaka</name>
    <dbReference type="NCBI Taxonomy" id="30732"/>
    <lineage>
        <taxon>Eukaryota</taxon>
        <taxon>Metazoa</taxon>
        <taxon>Chordata</taxon>
        <taxon>Craniata</taxon>
        <taxon>Vertebrata</taxon>
        <taxon>Euteleostomi</taxon>
        <taxon>Actinopterygii</taxon>
        <taxon>Neopterygii</taxon>
        <taxon>Teleostei</taxon>
        <taxon>Neoteleostei</taxon>
        <taxon>Acanthomorphata</taxon>
        <taxon>Ovalentaria</taxon>
        <taxon>Atherinomorphae</taxon>
        <taxon>Beloniformes</taxon>
        <taxon>Adrianichthyidae</taxon>
        <taxon>Oryziinae</taxon>
        <taxon>Oryzias</taxon>
    </lineage>
</organism>
<dbReference type="GO" id="GO:0035615">
    <property type="term" value="F:clathrin adaptor activity"/>
    <property type="evidence" value="ECO:0007669"/>
    <property type="project" value="TreeGrafter"/>
</dbReference>
<evidence type="ECO:0000313" key="3">
    <source>
        <dbReference type="Proteomes" id="UP000261560"/>
    </source>
</evidence>
<dbReference type="Proteomes" id="UP000261560">
    <property type="component" value="Unplaced"/>
</dbReference>
<dbReference type="GO" id="GO:0038024">
    <property type="term" value="F:cargo receptor activity"/>
    <property type="evidence" value="ECO:0007669"/>
    <property type="project" value="TreeGrafter"/>
</dbReference>
<reference evidence="2" key="1">
    <citation type="submission" date="2025-08" db="UniProtKB">
        <authorList>
            <consortium name="Ensembl"/>
        </authorList>
    </citation>
    <scope>IDENTIFICATION</scope>
</reference>
<dbReference type="GeneTree" id="ENSGT00940000155567"/>
<protein>
    <recommendedName>
        <fullName evidence="1">PID domain-containing protein</fullName>
    </recommendedName>
</protein>
<dbReference type="GO" id="GO:0010718">
    <property type="term" value="P:positive regulation of epithelial to mesenchymal transition"/>
    <property type="evidence" value="ECO:0007669"/>
    <property type="project" value="TreeGrafter"/>
</dbReference>
<dbReference type="PROSITE" id="PS01179">
    <property type="entry name" value="PID"/>
    <property type="match status" value="1"/>
</dbReference>
<dbReference type="OMA" id="IHKRRIW"/>
<dbReference type="PANTHER" id="PTHR47695:SF5">
    <property type="entry name" value="DISABLED HOMOLOG 2"/>
    <property type="match status" value="1"/>
</dbReference>
<dbReference type="GO" id="GO:0045807">
    <property type="term" value="P:positive regulation of endocytosis"/>
    <property type="evidence" value="ECO:0007669"/>
    <property type="project" value="TreeGrafter"/>
</dbReference>
<dbReference type="InterPro" id="IPR006020">
    <property type="entry name" value="PTB/PI_dom"/>
</dbReference>
<evidence type="ECO:0000313" key="2">
    <source>
        <dbReference type="Ensembl" id="ENSOMEP00000001822.1"/>
    </source>
</evidence>
<dbReference type="GO" id="GO:0006898">
    <property type="term" value="P:receptor-mediated endocytosis"/>
    <property type="evidence" value="ECO:0007669"/>
    <property type="project" value="TreeGrafter"/>
</dbReference>
<dbReference type="Gene3D" id="2.30.29.30">
    <property type="entry name" value="Pleckstrin-homology domain (PH domain)/Phosphotyrosine-binding domain (PTB)"/>
    <property type="match status" value="1"/>
</dbReference>
<dbReference type="InterPro" id="IPR048559">
    <property type="entry name" value="DAB1/2_SBM"/>
</dbReference>
<dbReference type="PaxDb" id="30732-ENSOMEP00000001822"/>
<reference evidence="2" key="2">
    <citation type="submission" date="2025-09" db="UniProtKB">
        <authorList>
            <consortium name="Ensembl"/>
        </authorList>
    </citation>
    <scope>IDENTIFICATION</scope>
</reference>
<evidence type="ECO:0000259" key="1">
    <source>
        <dbReference type="PROSITE" id="PS01179"/>
    </source>
</evidence>
<dbReference type="STRING" id="30732.ENSOMEP00000001822"/>
<proteinExistence type="predicted"/>
<keyword evidence="3" id="KW-1185">Reference proteome</keyword>
<accession>A0A3B3B9G4</accession>
<name>A0A3B3B9G4_ORYME</name>
<dbReference type="GO" id="GO:0005737">
    <property type="term" value="C:cytoplasm"/>
    <property type="evidence" value="ECO:0007669"/>
    <property type="project" value="TreeGrafter"/>
</dbReference>
<dbReference type="AlphaFoldDB" id="A0A3B3B9G4"/>
<dbReference type="InterPro" id="IPR011993">
    <property type="entry name" value="PH-like_dom_sf"/>
</dbReference>
<feature type="domain" description="PID" evidence="1">
    <location>
        <begin position="6"/>
        <end position="70"/>
    </location>
</feature>